<reference evidence="1" key="1">
    <citation type="submission" date="2022-04" db="EMBL/GenBank/DDBJ databases">
        <title>Jade perch genome.</title>
        <authorList>
            <person name="Chao B."/>
        </authorList>
    </citation>
    <scope>NUCLEOTIDE SEQUENCE</scope>
    <source>
        <strain evidence="1">CB-2022</strain>
    </source>
</reference>
<name>A0ACB8WBA0_9TELE</name>
<accession>A0ACB8WBA0</accession>
<proteinExistence type="predicted"/>
<evidence type="ECO:0000313" key="2">
    <source>
        <dbReference type="Proteomes" id="UP000831701"/>
    </source>
</evidence>
<protein>
    <submittedName>
        <fullName evidence="1">Uncharacterized protein</fullName>
    </submittedName>
</protein>
<evidence type="ECO:0000313" key="1">
    <source>
        <dbReference type="EMBL" id="KAI3365001.1"/>
    </source>
</evidence>
<gene>
    <name evidence="1" type="ORF">L3Q82_001168</name>
</gene>
<keyword evidence="2" id="KW-1185">Reference proteome</keyword>
<organism evidence="1 2">
    <name type="scientific">Scortum barcoo</name>
    <name type="common">barcoo grunter</name>
    <dbReference type="NCBI Taxonomy" id="214431"/>
    <lineage>
        <taxon>Eukaryota</taxon>
        <taxon>Metazoa</taxon>
        <taxon>Chordata</taxon>
        <taxon>Craniata</taxon>
        <taxon>Vertebrata</taxon>
        <taxon>Euteleostomi</taxon>
        <taxon>Actinopterygii</taxon>
        <taxon>Neopterygii</taxon>
        <taxon>Teleostei</taxon>
        <taxon>Neoteleostei</taxon>
        <taxon>Acanthomorphata</taxon>
        <taxon>Eupercaria</taxon>
        <taxon>Centrarchiformes</taxon>
        <taxon>Terapontoidei</taxon>
        <taxon>Terapontidae</taxon>
        <taxon>Scortum</taxon>
    </lineage>
</organism>
<dbReference type="Proteomes" id="UP000831701">
    <property type="component" value="Chromosome 12"/>
</dbReference>
<sequence>MAAELGSYKQAHTSSPPLTLGNSRLVEGPAPLKELGSRAQAMHGDYNLTCWGDLPHSSCEEKRQSPIDIDTSHVKTDPNLLHFKFVHFTSDHVIKSITNNGHIDKGSEVNLNHSIFVSDVIGDVNLIKLYRYLGSLTTPNCSEAVVWTVFEEPININKDLVTHGATMITVVYYDPSLWHLLPNSYCDGEQQSPINIDTETIVVDEQLDAFTFKKLDDKHAFKYIINTGHSGSEVEVTEEIFIDDLLGSVDRQSYYRYSGSLTTPSCNEAVVWTVFKETIKVDQSLLSLAAQQFLPLAQPWRTEHAPVLIHGEAVERVNNIKFLGIYITSDLTWSMNTAHLVKKAQQRLFFLRKLKRAGLSPQLLTNFYRATIESILCLSAAVWYGSCTAQDRKGLSPGGENSTGDCGKSSSRPGLNICWPDPEEGPTLPTREMDCLYHFPLENGTETLKPKIQD</sequence>
<dbReference type="EMBL" id="CM041542">
    <property type="protein sequence ID" value="KAI3365001.1"/>
    <property type="molecule type" value="Genomic_DNA"/>
</dbReference>
<comment type="caution">
    <text evidence="1">The sequence shown here is derived from an EMBL/GenBank/DDBJ whole genome shotgun (WGS) entry which is preliminary data.</text>
</comment>